<dbReference type="RefSeq" id="WP_038412719.1">
    <property type="nucleotide sequence ID" value="NZ_CP009455.1"/>
</dbReference>
<dbReference type="eggNOG" id="COG3774">
    <property type="taxonomic scope" value="Bacteria"/>
</dbReference>
<keyword evidence="2" id="KW-0808">Transferase</keyword>
<feature type="domain" description="Dermonecrotic toxin N-terminal" evidence="1">
    <location>
        <begin position="17"/>
        <end position="295"/>
    </location>
</feature>
<dbReference type="SUPFAM" id="SSF53448">
    <property type="entry name" value="Nucleotide-diphospho-sugar transferases"/>
    <property type="match status" value="1"/>
</dbReference>
<reference evidence="2 3" key="1">
    <citation type="submission" date="2014-09" db="EMBL/GenBank/DDBJ databases">
        <authorList>
            <person name="Chan K.-G."/>
        </authorList>
    </citation>
    <scope>NUCLEOTIDE SEQUENCE [LARGE SCALE GENOMIC DNA]</scope>
    <source>
        <strain evidence="2 3">ND07</strain>
    </source>
</reference>
<keyword evidence="2" id="KW-0328">Glycosyltransferase</keyword>
<proteinExistence type="predicted"/>
<keyword evidence="3" id="KW-1185">Reference proteome</keyword>
<dbReference type="KEGG" id="psw:LK03_12715"/>
<dbReference type="AlphaFoldDB" id="A0A089YED3"/>
<organism evidence="2 3">
    <name type="scientific">Pseudomonas cremoricolorata</name>
    <dbReference type="NCBI Taxonomy" id="157783"/>
    <lineage>
        <taxon>Bacteria</taxon>
        <taxon>Pseudomonadati</taxon>
        <taxon>Pseudomonadota</taxon>
        <taxon>Gammaproteobacteria</taxon>
        <taxon>Pseudomonadales</taxon>
        <taxon>Pseudomonadaceae</taxon>
        <taxon>Pseudomonas</taxon>
    </lineage>
</organism>
<dbReference type="Gene3D" id="3.90.550.20">
    <property type="match status" value="1"/>
</dbReference>
<dbReference type="EMBL" id="CP009455">
    <property type="protein sequence ID" value="AIR90103.1"/>
    <property type="molecule type" value="Genomic_DNA"/>
</dbReference>
<dbReference type="InterPro" id="IPR046673">
    <property type="entry name" value="ToxA_N"/>
</dbReference>
<evidence type="ECO:0000259" key="1">
    <source>
        <dbReference type="Pfam" id="PF20178"/>
    </source>
</evidence>
<dbReference type="STRING" id="157783.LK03_12715"/>
<protein>
    <submittedName>
        <fullName evidence="2">Mannosyltransferase</fullName>
    </submittedName>
</protein>
<accession>A0A089YED3</accession>
<name>A0A089YED3_9PSED</name>
<dbReference type="Pfam" id="PF04488">
    <property type="entry name" value="Gly_transf_sug"/>
    <property type="match status" value="1"/>
</dbReference>
<dbReference type="Proteomes" id="UP000029493">
    <property type="component" value="Chromosome"/>
</dbReference>
<sequence length="912" mass="102015">MQAIPAENLPLVSAALRDFPRPDSLALNALRQWLAERDIEDSPLNIDVVTFHYQLEPLGEGRTHFRENAVITQKMNLVEALLCNWQGETAAGYGGFHYGDWAGLAPSGTLRLVERLETHQVFSNASDHLVFNGLYRQTEPAEFGPHTRLTIRAEDFQGFIWSLHFHTAYKALLDKYWRSSLDLYRRALKINFIAACNRQVSHASLSEPGRQLAWQAAGLLPPSHAPLRVSMLNVYGYASSSILCLHNTHTGLTLLYIPGNSYPFHEFIDRSSMQRWFAEQCRDSAKRKALLHCFSPADWPDGLEFSGARTALKGLGVYPKAYRLSTQRPGFTTSGTWHPEEIVDYRAERYSPPLSGDLFAHLARLRQKRSYADADSQIISNHQIDKANWTNYLNIALGMLAPVAMVLPVLTPLLAFGGLAQFALGMDKLLHGRDAEEQAAGVQLGVFGLLNAAPLAGNGIRLANAVFRFRHPGFFSSGRLDSLLGERVGAAPVLDALELQPAQVAFRESPAPEAVEQAVIRRIDSGLLHCFSARLLTEDGIVNEWVEYELGSDSFVRQRQAGEADGQRWIPSHDDPQVLVRRDDPDRPVTDQGRMARLRSLGIEVDLPIDFSSYAALPRTPIPRLVSSLWVGDRLLTNPYLEALIHNARALEHSEYHYRLLLSQQDLIVYQDNLTLLRTRAPSLEVLKLEEQPFFHDFVESPYYPQYQAALGTAPGSVSNFASACDILRYRLLAHYGGLYLDADDLMLLPNTAQPSSLPLNRIELSTTADGLLLAPPVSNDQMGLYIKFNNSLIGSHPGNPTLDALSDEVVARYQLQRTFYQSRPDALLQPEAFEAYARQLSQLTGPAVLNDVIDQRLPWLRQLRELCNLMVSPVHDLHATLDLSQFLTVLREHVPLNQVASIGSGRSWQHQ</sequence>
<dbReference type="OrthoDB" id="7022734at2"/>
<evidence type="ECO:0000313" key="3">
    <source>
        <dbReference type="Proteomes" id="UP000029493"/>
    </source>
</evidence>
<gene>
    <name evidence="2" type="ORF">LK03_12715</name>
</gene>
<dbReference type="GO" id="GO:0016757">
    <property type="term" value="F:glycosyltransferase activity"/>
    <property type="evidence" value="ECO:0007669"/>
    <property type="project" value="UniProtKB-KW"/>
</dbReference>
<evidence type="ECO:0000313" key="2">
    <source>
        <dbReference type="EMBL" id="AIR90103.1"/>
    </source>
</evidence>
<dbReference type="InterPro" id="IPR029044">
    <property type="entry name" value="Nucleotide-diphossugar_trans"/>
</dbReference>
<dbReference type="Pfam" id="PF20178">
    <property type="entry name" value="ToxA_N"/>
    <property type="match status" value="1"/>
</dbReference>
<dbReference type="InterPro" id="IPR007577">
    <property type="entry name" value="GlycoTrfase_DXD_sugar-bd_CS"/>
</dbReference>